<name>A0A1X0RHV6_RHIZD</name>
<sequence length="80" mass="9055">MKAVGWMHLLGEGVIMNKDKATQFFQQDAGKNGLDSVYILQLVDQHNNSYKMKLGNAVEQYSQDSAEDKMNDIGCTYCFE</sequence>
<gene>
    <name evidence="1" type="ORF">BCV72DRAFT_219800</name>
</gene>
<dbReference type="VEuPathDB" id="FungiDB:BCV72DRAFT_219800"/>
<feature type="non-terminal residue" evidence="1">
    <location>
        <position position="1"/>
    </location>
</feature>
<evidence type="ECO:0008006" key="2">
    <source>
        <dbReference type="Google" id="ProtNLM"/>
    </source>
</evidence>
<proteinExistence type="predicted"/>
<reference evidence="1" key="1">
    <citation type="journal article" date="2016" name="Proc. Natl. Acad. Sci. U.S.A.">
        <title>Lipid metabolic changes in an early divergent fungus govern the establishment of a mutualistic symbiosis with endobacteria.</title>
        <authorList>
            <person name="Lastovetsky O.A."/>
            <person name="Gaspar M.L."/>
            <person name="Mondo S.J."/>
            <person name="LaButti K.M."/>
            <person name="Sandor L."/>
            <person name="Grigoriev I.V."/>
            <person name="Henry S.A."/>
            <person name="Pawlowska T.E."/>
        </authorList>
    </citation>
    <scope>NUCLEOTIDE SEQUENCE [LARGE SCALE GENOMIC DNA]</scope>
    <source>
        <strain evidence="1">ATCC 52814</strain>
    </source>
</reference>
<evidence type="ECO:0000313" key="1">
    <source>
        <dbReference type="EMBL" id="ORE11600.1"/>
    </source>
</evidence>
<dbReference type="Proteomes" id="UP000242414">
    <property type="component" value="Unassembled WGS sequence"/>
</dbReference>
<organism evidence="1">
    <name type="scientific">Rhizopus microsporus var. microsporus</name>
    <dbReference type="NCBI Taxonomy" id="86635"/>
    <lineage>
        <taxon>Eukaryota</taxon>
        <taxon>Fungi</taxon>
        <taxon>Fungi incertae sedis</taxon>
        <taxon>Mucoromycota</taxon>
        <taxon>Mucoromycotina</taxon>
        <taxon>Mucoromycetes</taxon>
        <taxon>Mucorales</taxon>
        <taxon>Mucorineae</taxon>
        <taxon>Rhizopodaceae</taxon>
        <taxon>Rhizopus</taxon>
    </lineage>
</organism>
<dbReference type="AlphaFoldDB" id="A0A1X0RHV6"/>
<protein>
    <recommendedName>
        <fullName evidence="2">HCP-like protein</fullName>
    </recommendedName>
</protein>
<dbReference type="EMBL" id="KV921856">
    <property type="protein sequence ID" value="ORE11600.1"/>
    <property type="molecule type" value="Genomic_DNA"/>
</dbReference>
<accession>A0A1X0RHV6</accession>